<evidence type="ECO:0000313" key="1">
    <source>
        <dbReference type="EMBL" id="QRC91024.1"/>
    </source>
</evidence>
<dbReference type="VEuPathDB" id="FungiDB:JI435_300300"/>
<evidence type="ECO:0000313" key="2">
    <source>
        <dbReference type="Proteomes" id="UP000663193"/>
    </source>
</evidence>
<name>A0A7U2ETX8_PHANO</name>
<reference evidence="2" key="1">
    <citation type="journal article" date="2021" name="BMC Genomics">
        <title>Chromosome-level genome assembly and manually-curated proteome of model necrotroph Parastagonospora nodorum Sn15 reveals a genome-wide trove of candidate effector homologs, and redundancy of virulence-related functions within an accessory chromosome.</title>
        <authorList>
            <person name="Bertazzoni S."/>
            <person name="Jones D.A.B."/>
            <person name="Phan H.T."/>
            <person name="Tan K.-C."/>
            <person name="Hane J.K."/>
        </authorList>
    </citation>
    <scope>NUCLEOTIDE SEQUENCE [LARGE SCALE GENOMIC DNA]</scope>
    <source>
        <strain evidence="2">SN15 / ATCC MYA-4574 / FGSC 10173)</strain>
    </source>
</reference>
<organism evidence="1 2">
    <name type="scientific">Phaeosphaeria nodorum (strain SN15 / ATCC MYA-4574 / FGSC 10173)</name>
    <name type="common">Glume blotch fungus</name>
    <name type="synonym">Parastagonospora nodorum</name>
    <dbReference type="NCBI Taxonomy" id="321614"/>
    <lineage>
        <taxon>Eukaryota</taxon>
        <taxon>Fungi</taxon>
        <taxon>Dikarya</taxon>
        <taxon>Ascomycota</taxon>
        <taxon>Pezizomycotina</taxon>
        <taxon>Dothideomycetes</taxon>
        <taxon>Pleosporomycetidae</taxon>
        <taxon>Pleosporales</taxon>
        <taxon>Pleosporineae</taxon>
        <taxon>Phaeosphaeriaceae</taxon>
        <taxon>Parastagonospora</taxon>
    </lineage>
</organism>
<keyword evidence="2" id="KW-1185">Reference proteome</keyword>
<accession>A0A7U2ETX8</accession>
<dbReference type="EMBL" id="CP069023">
    <property type="protein sequence ID" value="QRC91024.1"/>
    <property type="molecule type" value="Genomic_DNA"/>
</dbReference>
<dbReference type="AlphaFoldDB" id="A0A7U2ETX8"/>
<protein>
    <submittedName>
        <fullName evidence="1">Uncharacterized protein</fullName>
    </submittedName>
</protein>
<proteinExistence type="predicted"/>
<sequence length="110" mass="12226">MQLGTPWLVSPTRRLDLPWPETRKWPLARMIAETQSSSELRSSEDVCFIQMVSVSESIEGRRPGTSSPNGPAITFAIDLLAFLVLPGQHIPHLGCASSPDRSTRLRPLFQ</sequence>
<dbReference type="Proteomes" id="UP000663193">
    <property type="component" value="Chromosome 1"/>
</dbReference>
<gene>
    <name evidence="1" type="ORF">JI435_300300</name>
</gene>